<sequence>MPVRFNLTPAFVFASVLAVLVGPAQAEVTFNAGAKLSHDNNVNGSPDTPTKANQLSDNYLTLSTSAVYFTPLDDAQTRYFIGQIGALSSAYQKFNALNSSMLVASAGLYQQLSPTWSGQVTARGFTRYTRQTASDSKGFGGTLEIKKQLSPTVFVKAFGDYEDSKANLSGYSYTGETYGVNLGYLPLKDTFVNLGYSHATRDFKSATLFVSKSETLFAEVTQRVAKNWYLSGGYAYGRNDSNLAGTAYTNHTVSVGLNFSY</sequence>
<proteinExistence type="predicted"/>
<gene>
    <name evidence="2" type="ORF">GCM10011496_20420</name>
</gene>
<name>A0A916WHV2_9BURK</name>
<dbReference type="AlphaFoldDB" id="A0A916WHV2"/>
<keyword evidence="3" id="KW-1185">Reference proteome</keyword>
<accession>A0A916WHV2</accession>
<keyword evidence="1" id="KW-0732">Signal</keyword>
<evidence type="ECO:0000313" key="2">
    <source>
        <dbReference type="EMBL" id="GGA99239.1"/>
    </source>
</evidence>
<feature type="chain" id="PRO_5036995622" evidence="1">
    <location>
        <begin position="27"/>
        <end position="261"/>
    </location>
</feature>
<dbReference type="Proteomes" id="UP000620596">
    <property type="component" value="Unassembled WGS sequence"/>
</dbReference>
<reference evidence="2" key="2">
    <citation type="submission" date="2020-09" db="EMBL/GenBank/DDBJ databases">
        <authorList>
            <person name="Sun Q."/>
            <person name="Zhou Y."/>
        </authorList>
    </citation>
    <scope>NUCLEOTIDE SEQUENCE</scope>
    <source>
        <strain evidence="2">CGMCC 1.15322</strain>
    </source>
</reference>
<reference evidence="2" key="1">
    <citation type="journal article" date="2014" name="Int. J. Syst. Evol. Microbiol.">
        <title>Complete genome sequence of Corynebacterium casei LMG S-19264T (=DSM 44701T), isolated from a smear-ripened cheese.</title>
        <authorList>
            <consortium name="US DOE Joint Genome Institute (JGI-PGF)"/>
            <person name="Walter F."/>
            <person name="Albersmeier A."/>
            <person name="Kalinowski J."/>
            <person name="Ruckert C."/>
        </authorList>
    </citation>
    <scope>NUCLEOTIDE SEQUENCE</scope>
    <source>
        <strain evidence="2">CGMCC 1.15322</strain>
    </source>
</reference>
<protein>
    <submittedName>
        <fullName evidence="2">Uncharacterized protein</fullName>
    </submittedName>
</protein>
<dbReference type="EMBL" id="BMIG01000006">
    <property type="protein sequence ID" value="GGA99239.1"/>
    <property type="molecule type" value="Genomic_DNA"/>
</dbReference>
<comment type="caution">
    <text evidence="2">The sequence shown here is derived from an EMBL/GenBank/DDBJ whole genome shotgun (WGS) entry which is preliminary data.</text>
</comment>
<evidence type="ECO:0000256" key="1">
    <source>
        <dbReference type="SAM" id="SignalP"/>
    </source>
</evidence>
<evidence type="ECO:0000313" key="3">
    <source>
        <dbReference type="Proteomes" id="UP000620596"/>
    </source>
</evidence>
<feature type="signal peptide" evidence="1">
    <location>
        <begin position="1"/>
        <end position="26"/>
    </location>
</feature>
<organism evidence="2 3">
    <name type="scientific">Polaromonas eurypsychrophila</name>
    <dbReference type="NCBI Taxonomy" id="1614635"/>
    <lineage>
        <taxon>Bacteria</taxon>
        <taxon>Pseudomonadati</taxon>
        <taxon>Pseudomonadota</taxon>
        <taxon>Betaproteobacteria</taxon>
        <taxon>Burkholderiales</taxon>
        <taxon>Comamonadaceae</taxon>
        <taxon>Polaromonas</taxon>
    </lineage>
</organism>
<dbReference type="RefSeq" id="WP_188708397.1">
    <property type="nucleotide sequence ID" value="NZ_BMIG01000006.1"/>
</dbReference>